<dbReference type="Gene3D" id="3.40.50.720">
    <property type="entry name" value="NAD(P)-binding Rossmann-like Domain"/>
    <property type="match status" value="1"/>
</dbReference>
<dbReference type="Pfam" id="PF13561">
    <property type="entry name" value="adh_short_C2"/>
    <property type="match status" value="1"/>
</dbReference>
<evidence type="ECO:0000313" key="3">
    <source>
        <dbReference type="EMBL" id="PKW18561.1"/>
    </source>
</evidence>
<organism evidence="3 4">
    <name type="scientific">Saccharopolyspora spinosa</name>
    <dbReference type="NCBI Taxonomy" id="60894"/>
    <lineage>
        <taxon>Bacteria</taxon>
        <taxon>Bacillati</taxon>
        <taxon>Actinomycetota</taxon>
        <taxon>Actinomycetes</taxon>
        <taxon>Pseudonocardiales</taxon>
        <taxon>Pseudonocardiaceae</taxon>
        <taxon>Saccharopolyspora</taxon>
    </lineage>
</organism>
<keyword evidence="4" id="KW-1185">Reference proteome</keyword>
<dbReference type="InterPro" id="IPR036291">
    <property type="entry name" value="NAD(P)-bd_dom_sf"/>
</dbReference>
<dbReference type="AlphaFoldDB" id="A0A2N3Y6R2"/>
<protein>
    <submittedName>
        <fullName evidence="3">Gluconate 5-dehydrogenase/2-deoxy-D-gluconate 3-dehydrogenase</fullName>
    </submittedName>
</protein>
<dbReference type="FunFam" id="3.40.50.720:FF:000084">
    <property type="entry name" value="Short-chain dehydrogenase reductase"/>
    <property type="match status" value="1"/>
</dbReference>
<dbReference type="InterPro" id="IPR020904">
    <property type="entry name" value="Sc_DH/Rdtase_CS"/>
</dbReference>
<proteinExistence type="inferred from homology"/>
<dbReference type="PRINTS" id="PR00080">
    <property type="entry name" value="SDRFAMILY"/>
</dbReference>
<comment type="caution">
    <text evidence="3">The sequence shown here is derived from an EMBL/GenBank/DDBJ whole genome shotgun (WGS) entry which is preliminary data.</text>
</comment>
<comment type="similarity">
    <text evidence="1">Belongs to the short-chain dehydrogenases/reductases (SDR) family.</text>
</comment>
<dbReference type="NCBIfam" id="NF005559">
    <property type="entry name" value="PRK07231.1"/>
    <property type="match status" value="1"/>
</dbReference>
<dbReference type="GO" id="GO:0032787">
    <property type="term" value="P:monocarboxylic acid metabolic process"/>
    <property type="evidence" value="ECO:0007669"/>
    <property type="project" value="UniProtKB-ARBA"/>
</dbReference>
<dbReference type="InterPro" id="IPR002347">
    <property type="entry name" value="SDR_fam"/>
</dbReference>
<dbReference type="PRINTS" id="PR00081">
    <property type="entry name" value="GDHRDH"/>
</dbReference>
<evidence type="ECO:0000256" key="1">
    <source>
        <dbReference type="ARBA" id="ARBA00006484"/>
    </source>
</evidence>
<dbReference type="PANTHER" id="PTHR42879">
    <property type="entry name" value="3-OXOACYL-(ACYL-CARRIER-PROTEIN) REDUCTASE"/>
    <property type="match status" value="1"/>
</dbReference>
<accession>A0A2N3Y6R2</accession>
<keyword evidence="2" id="KW-0560">Oxidoreductase</keyword>
<sequence>MSELTGKVAIVTGAAQGLGVGIAHALRAAGARLALVDINGDGLAAAAEEAAGREPGSVEQFVTDLADADQVHRLPERVIERFGALDILVNNAGVRSISPFLVQSPAQWRATLDVNLTAPYLLCQAAIPHMIERGGGKIVNITSTAATLGFKNRSAYNVSKAGLTMLTKSIALELAGSGINCNAVAPGVVRTPLNSSYFDDAEFTRVIVENTPAETWGSPADIGSAVRFLCGPAADFVNGAELLVDGGWCTGKGY</sequence>
<dbReference type="EMBL" id="PJNB01000001">
    <property type="protein sequence ID" value="PKW18561.1"/>
    <property type="molecule type" value="Genomic_DNA"/>
</dbReference>
<dbReference type="PANTHER" id="PTHR42879:SF2">
    <property type="entry name" value="3-OXOACYL-[ACYL-CARRIER-PROTEIN] REDUCTASE FABG"/>
    <property type="match status" value="1"/>
</dbReference>
<evidence type="ECO:0000313" key="4">
    <source>
        <dbReference type="Proteomes" id="UP000233786"/>
    </source>
</evidence>
<dbReference type="STRING" id="994479.GCA_000194155_04771"/>
<dbReference type="PROSITE" id="PS00061">
    <property type="entry name" value="ADH_SHORT"/>
    <property type="match status" value="1"/>
</dbReference>
<name>A0A2N3Y6R2_SACSN</name>
<dbReference type="RefSeq" id="WP_010309960.1">
    <property type="nucleotide sequence ID" value="NZ_CP061007.1"/>
</dbReference>
<dbReference type="GO" id="GO:0016491">
    <property type="term" value="F:oxidoreductase activity"/>
    <property type="evidence" value="ECO:0007669"/>
    <property type="project" value="UniProtKB-KW"/>
</dbReference>
<dbReference type="Proteomes" id="UP000233786">
    <property type="component" value="Unassembled WGS sequence"/>
</dbReference>
<dbReference type="InterPro" id="IPR050259">
    <property type="entry name" value="SDR"/>
</dbReference>
<dbReference type="SUPFAM" id="SSF51735">
    <property type="entry name" value="NAD(P)-binding Rossmann-fold domains"/>
    <property type="match status" value="1"/>
</dbReference>
<reference evidence="3" key="1">
    <citation type="submission" date="2017-12" db="EMBL/GenBank/DDBJ databases">
        <title>Sequencing the genomes of 1000 Actinobacteria strains.</title>
        <authorList>
            <person name="Klenk H.-P."/>
        </authorList>
    </citation>
    <scope>NUCLEOTIDE SEQUENCE [LARGE SCALE GENOMIC DNA]</scope>
    <source>
        <strain evidence="3">DSM 44228</strain>
    </source>
</reference>
<gene>
    <name evidence="3" type="ORF">A8926_6660</name>
</gene>
<evidence type="ECO:0000256" key="2">
    <source>
        <dbReference type="ARBA" id="ARBA00023002"/>
    </source>
</evidence>